<evidence type="ECO:0000313" key="1">
    <source>
        <dbReference type="EMBL" id="SHK57485.1"/>
    </source>
</evidence>
<evidence type="ECO:0000313" key="2">
    <source>
        <dbReference type="Proteomes" id="UP000184130"/>
    </source>
</evidence>
<sequence>MTTIKNQHNIEIKKGCCSCQFRQIDNQGERICSKMELKVGSNFCCPRWQMSDGLKNAGKAKGTVKKLTEIIIF</sequence>
<name>A0A1M6TKH6_XYLRU</name>
<accession>A0A1M6TKH6</accession>
<reference evidence="1 2" key="1">
    <citation type="submission" date="2016-11" db="EMBL/GenBank/DDBJ databases">
        <authorList>
            <person name="Jaros S."/>
            <person name="Januszkiewicz K."/>
            <person name="Wedrychowicz H."/>
        </authorList>
    </citation>
    <scope>NUCLEOTIDE SEQUENCE [LARGE SCALE GENOMIC DNA]</scope>
    <source>
        <strain evidence="1 2">KHT3</strain>
    </source>
</reference>
<gene>
    <name evidence="1" type="ORF">SAMN05216463_10668</name>
</gene>
<dbReference type="Proteomes" id="UP000184130">
    <property type="component" value="Unassembled WGS sequence"/>
</dbReference>
<dbReference type="EMBL" id="FRBD01000006">
    <property type="protein sequence ID" value="SHK57485.1"/>
    <property type="molecule type" value="Genomic_DNA"/>
</dbReference>
<organism evidence="1 2">
    <name type="scientific">Xylanibacter ruminicola</name>
    <name type="common">Prevotella ruminicola</name>
    <dbReference type="NCBI Taxonomy" id="839"/>
    <lineage>
        <taxon>Bacteria</taxon>
        <taxon>Pseudomonadati</taxon>
        <taxon>Bacteroidota</taxon>
        <taxon>Bacteroidia</taxon>
        <taxon>Bacteroidales</taxon>
        <taxon>Prevotellaceae</taxon>
        <taxon>Xylanibacter</taxon>
    </lineage>
</organism>
<dbReference type="AlphaFoldDB" id="A0A1M6TKH6"/>
<proteinExistence type="predicted"/>
<protein>
    <submittedName>
        <fullName evidence="1">Uncharacterized protein</fullName>
    </submittedName>
</protein>